<feature type="signal peptide" evidence="1">
    <location>
        <begin position="1"/>
        <end position="23"/>
    </location>
</feature>
<dbReference type="RefSeq" id="WP_129835699.1">
    <property type="nucleotide sequence ID" value="NZ_CP035704.1"/>
</dbReference>
<feature type="chain" id="PRO_5019105093" description="Cytochrome c domain-containing protein" evidence="1">
    <location>
        <begin position="24"/>
        <end position="565"/>
    </location>
</feature>
<dbReference type="PROSITE" id="PS51257">
    <property type="entry name" value="PROKAR_LIPOPROTEIN"/>
    <property type="match status" value="1"/>
</dbReference>
<protein>
    <recommendedName>
        <fullName evidence="4">Cytochrome c domain-containing protein</fullName>
    </recommendedName>
</protein>
<evidence type="ECO:0000256" key="1">
    <source>
        <dbReference type="SAM" id="SignalP"/>
    </source>
</evidence>
<evidence type="ECO:0000313" key="2">
    <source>
        <dbReference type="EMBL" id="QBB72077.1"/>
    </source>
</evidence>
<accession>A0A411HNL7</accession>
<proteinExistence type="predicted"/>
<name>A0A411HNL7_9GAMM</name>
<keyword evidence="1" id="KW-0732">Signal</keyword>
<gene>
    <name evidence="2" type="ORF">ELE36_17835</name>
</gene>
<organism evidence="2 3">
    <name type="scientific">Pseudolysobacter antarcticus</name>
    <dbReference type="NCBI Taxonomy" id="2511995"/>
    <lineage>
        <taxon>Bacteria</taxon>
        <taxon>Pseudomonadati</taxon>
        <taxon>Pseudomonadota</taxon>
        <taxon>Gammaproteobacteria</taxon>
        <taxon>Lysobacterales</taxon>
        <taxon>Rhodanobacteraceae</taxon>
        <taxon>Pseudolysobacter</taxon>
    </lineage>
</organism>
<dbReference type="OrthoDB" id="280897at2"/>
<dbReference type="KEGG" id="xbc:ELE36_17835"/>
<sequence length="565" mass="61233">MTTFQSRAIFFVAALFTTIAACADPVCKDRTTEGSSSSASNRLPGVMYFNSKPKDSAQCSMRVVDGHLQVSAPISNPAMSCPDMAAWKLFADAVTQKFWENWAADQQTWPGQPLPICTSKGAANCCDPNTTNNPGYGDKANPAQNCPYFPGDHLSANAELPIRVAGPMSKAHLTSFAHGVNIKLLAADETGRDIRQSMSEIVFRNKPMFEYVFENDLYHQEGVQAVFNRNSANISGQSAGLPYRLKVQDGGLTEIDLPVDSVMIKSDWLSKKRAEKLGLHDDPANPYIKMTIDTRATDNNGNIQQPGEHWLVAMHISSKDTPNWLWATWEHVNNPGRCDYIGCNDSYGYSTPDKIAANQADNYTTPNYECDDLDLASWVFKPNGHYDGGQRSKGMAEVFAGLGIGMHESSAANPKNIEPSISDRGWLSYRLKGTQTEFTDTMGRPTHLANSVTEGGFVLSSSCVTCHARAGATAKGTIPLALGVFTNVANESGYLQSVSGAPDPNLFNADNQPPALTVLQTDFIWGFLTATCLNGAPFPCGSSTALRATAPTNKPRPSIRALIPH</sequence>
<evidence type="ECO:0008006" key="4">
    <source>
        <dbReference type="Google" id="ProtNLM"/>
    </source>
</evidence>
<dbReference type="Proteomes" id="UP000291562">
    <property type="component" value="Chromosome"/>
</dbReference>
<dbReference type="EMBL" id="CP035704">
    <property type="protein sequence ID" value="QBB72077.1"/>
    <property type="molecule type" value="Genomic_DNA"/>
</dbReference>
<evidence type="ECO:0000313" key="3">
    <source>
        <dbReference type="Proteomes" id="UP000291562"/>
    </source>
</evidence>
<dbReference type="AlphaFoldDB" id="A0A411HNL7"/>
<reference evidence="2 3" key="1">
    <citation type="submission" date="2019-01" db="EMBL/GenBank/DDBJ databases">
        <title>Pseudolysobacter antarctica gen. nov., sp. nov., isolated from Fildes Peninsula, Antarctica.</title>
        <authorList>
            <person name="Wei Z."/>
            <person name="Peng F."/>
        </authorList>
    </citation>
    <scope>NUCLEOTIDE SEQUENCE [LARGE SCALE GENOMIC DNA]</scope>
    <source>
        <strain evidence="2 3">AQ6-296</strain>
    </source>
</reference>
<keyword evidence="3" id="KW-1185">Reference proteome</keyword>